<gene>
    <name evidence="13" type="ORF">F8C82_06415</name>
</gene>
<feature type="transmembrane region" description="Helical" evidence="12">
    <location>
        <begin position="151"/>
        <end position="173"/>
    </location>
</feature>
<feature type="transmembrane region" description="Helical" evidence="12">
    <location>
        <begin position="127"/>
        <end position="145"/>
    </location>
</feature>
<dbReference type="Pfam" id="PF01066">
    <property type="entry name" value="CDP-OH_P_transf"/>
    <property type="match status" value="1"/>
</dbReference>
<keyword evidence="5 12" id="KW-0812">Transmembrane</keyword>
<comment type="similarity">
    <text evidence="2 11">Belongs to the CDP-alcohol phosphatidyltransferase class-I family.</text>
</comment>
<keyword evidence="4 11" id="KW-0808">Transferase</keyword>
<dbReference type="PANTHER" id="PTHR14269:SF11">
    <property type="entry name" value="CDP-DIACYLGLYCEROL--GLYCEROL-3-PHOSPHATE 3-PHOSPHATIDYLTRANSFERASE"/>
    <property type="match status" value="1"/>
</dbReference>
<keyword evidence="9" id="KW-0594">Phospholipid biosynthesis</keyword>
<name>A0A6L3ZJ35_9FLAO</name>
<evidence type="ECO:0000256" key="10">
    <source>
        <dbReference type="ARBA" id="ARBA00023264"/>
    </source>
</evidence>
<sequence>MNLSKTWANLPNALSVYRILAFPVLLYCIYAKLESPFVGLIVANLISDILDGFIARRFNLETELGARLDSMADNGTYIAAILGLFTFKWEALEPHLASFLLFIGMFLSTVVFALIKFKRLPSLHLYSMKIGGYIQGGFFFVTFVFDFYESYYYFMLIWGLMAFTEHLLVQAVLPEMRSNAKGLYWVLKK</sequence>
<dbReference type="InterPro" id="IPR050324">
    <property type="entry name" value="CDP-alcohol_PTase-I"/>
</dbReference>
<protein>
    <submittedName>
        <fullName evidence="13">CDP-alcohol phosphatidyltransferase</fullName>
    </submittedName>
</protein>
<evidence type="ECO:0000256" key="5">
    <source>
        <dbReference type="ARBA" id="ARBA00022692"/>
    </source>
</evidence>
<dbReference type="PANTHER" id="PTHR14269">
    <property type="entry name" value="CDP-DIACYLGLYCEROL--GLYCEROL-3-PHOSPHATE 3-PHOSPHATIDYLTRANSFERASE-RELATED"/>
    <property type="match status" value="1"/>
</dbReference>
<evidence type="ECO:0000256" key="8">
    <source>
        <dbReference type="ARBA" id="ARBA00023136"/>
    </source>
</evidence>
<organism evidence="13 14">
    <name type="scientific">Phaeocystidibacter marisrubri</name>
    <dbReference type="NCBI Taxonomy" id="1577780"/>
    <lineage>
        <taxon>Bacteria</taxon>
        <taxon>Pseudomonadati</taxon>
        <taxon>Bacteroidota</taxon>
        <taxon>Flavobacteriia</taxon>
        <taxon>Flavobacteriales</taxon>
        <taxon>Phaeocystidibacteraceae</taxon>
        <taxon>Phaeocystidibacter</taxon>
    </lineage>
</organism>
<evidence type="ECO:0000313" key="14">
    <source>
        <dbReference type="Proteomes" id="UP000484164"/>
    </source>
</evidence>
<reference evidence="13 14" key="1">
    <citation type="submission" date="2019-10" db="EMBL/GenBank/DDBJ databases">
        <title>Genome sequence of Phaeocystidibacter marisrubri JCM30614 (type strain).</title>
        <authorList>
            <person name="Bowman J.P."/>
        </authorList>
    </citation>
    <scope>NUCLEOTIDE SEQUENCE [LARGE SCALE GENOMIC DNA]</scope>
    <source>
        <strain evidence="13 14">JCM 30614</strain>
    </source>
</reference>
<comment type="subcellular location">
    <subcellularLocation>
        <location evidence="1">Membrane</location>
        <topology evidence="1">Multi-pass membrane protein</topology>
    </subcellularLocation>
</comment>
<dbReference type="PROSITE" id="PS00379">
    <property type="entry name" value="CDP_ALCOHOL_P_TRANSF"/>
    <property type="match status" value="1"/>
</dbReference>
<evidence type="ECO:0000256" key="12">
    <source>
        <dbReference type="SAM" id="Phobius"/>
    </source>
</evidence>
<dbReference type="GO" id="GO:0016020">
    <property type="term" value="C:membrane"/>
    <property type="evidence" value="ECO:0007669"/>
    <property type="project" value="UniProtKB-SubCell"/>
</dbReference>
<comment type="caution">
    <text evidence="13">The sequence shown here is derived from an EMBL/GenBank/DDBJ whole genome shotgun (WGS) entry which is preliminary data.</text>
</comment>
<evidence type="ECO:0000313" key="13">
    <source>
        <dbReference type="EMBL" id="KAB2818032.1"/>
    </source>
</evidence>
<dbReference type="EMBL" id="WBVQ01000001">
    <property type="protein sequence ID" value="KAB2818032.1"/>
    <property type="molecule type" value="Genomic_DNA"/>
</dbReference>
<evidence type="ECO:0000256" key="2">
    <source>
        <dbReference type="ARBA" id="ARBA00010441"/>
    </source>
</evidence>
<keyword evidence="10" id="KW-1208">Phospholipid metabolism</keyword>
<dbReference type="Proteomes" id="UP000484164">
    <property type="component" value="Unassembled WGS sequence"/>
</dbReference>
<evidence type="ECO:0000256" key="3">
    <source>
        <dbReference type="ARBA" id="ARBA00022516"/>
    </source>
</evidence>
<dbReference type="AlphaFoldDB" id="A0A6L3ZJ35"/>
<evidence type="ECO:0000256" key="11">
    <source>
        <dbReference type="RuleBase" id="RU003750"/>
    </source>
</evidence>
<keyword evidence="6 12" id="KW-1133">Transmembrane helix</keyword>
<dbReference type="InterPro" id="IPR000462">
    <property type="entry name" value="CDP-OH_P_trans"/>
</dbReference>
<dbReference type="GO" id="GO:0046474">
    <property type="term" value="P:glycerophospholipid biosynthetic process"/>
    <property type="evidence" value="ECO:0007669"/>
    <property type="project" value="TreeGrafter"/>
</dbReference>
<feature type="transmembrane region" description="Helical" evidence="12">
    <location>
        <begin position="96"/>
        <end position="115"/>
    </location>
</feature>
<dbReference type="GO" id="GO:0016780">
    <property type="term" value="F:phosphotransferase activity, for other substituted phosphate groups"/>
    <property type="evidence" value="ECO:0007669"/>
    <property type="project" value="InterPro"/>
</dbReference>
<dbReference type="OrthoDB" id="9785031at2"/>
<dbReference type="InterPro" id="IPR048254">
    <property type="entry name" value="CDP_ALCOHOL_P_TRANSF_CS"/>
</dbReference>
<keyword evidence="14" id="KW-1185">Reference proteome</keyword>
<keyword evidence="7" id="KW-0443">Lipid metabolism</keyword>
<dbReference type="Gene3D" id="1.20.120.1760">
    <property type="match status" value="1"/>
</dbReference>
<keyword evidence="3" id="KW-0444">Lipid biosynthesis</keyword>
<keyword evidence="8 12" id="KW-0472">Membrane</keyword>
<evidence type="ECO:0000256" key="7">
    <source>
        <dbReference type="ARBA" id="ARBA00023098"/>
    </source>
</evidence>
<dbReference type="RefSeq" id="WP_151692720.1">
    <property type="nucleotide sequence ID" value="NZ_BMGX01000002.1"/>
</dbReference>
<proteinExistence type="inferred from homology"/>
<evidence type="ECO:0000256" key="1">
    <source>
        <dbReference type="ARBA" id="ARBA00004141"/>
    </source>
</evidence>
<accession>A0A6L3ZJ35</accession>
<evidence type="ECO:0000256" key="4">
    <source>
        <dbReference type="ARBA" id="ARBA00022679"/>
    </source>
</evidence>
<evidence type="ECO:0000256" key="9">
    <source>
        <dbReference type="ARBA" id="ARBA00023209"/>
    </source>
</evidence>
<evidence type="ECO:0000256" key="6">
    <source>
        <dbReference type="ARBA" id="ARBA00022989"/>
    </source>
</evidence>
<dbReference type="InterPro" id="IPR043130">
    <property type="entry name" value="CDP-OH_PTrfase_TM_dom"/>
</dbReference>